<dbReference type="RefSeq" id="WP_196275973.1">
    <property type="nucleotide sequence ID" value="NZ_JADQDC010000007.1"/>
</dbReference>
<accession>A0ABS0HHC6</accession>
<evidence type="ECO:0000256" key="4">
    <source>
        <dbReference type="ARBA" id="ARBA00023172"/>
    </source>
</evidence>
<dbReference type="InterPro" id="IPR044068">
    <property type="entry name" value="CB"/>
</dbReference>
<dbReference type="PANTHER" id="PTHR30629">
    <property type="entry name" value="PROPHAGE INTEGRASE"/>
    <property type="match status" value="1"/>
</dbReference>
<sequence length="436" mass="47314">MGKLTVAKVRNAKPGFGSSGKPVKRAYQDGDGLFVLVAPSGAKSWMLRVQVDGKRRDIGLGTVDVDGLGTEAFGKGDPRHSEIPLMLRKSLSLAEAREKAAALRKLAKAGNDPKVERDRQRVKVPSFAEAVTEAHKALKSGWSERTAKAFKASLEEHANPKLGELKVNAIGSAEVITALAPIWTDKPVMARKVRSRIGQVLAFAKARGWRTDALPDARELRTGLSKQARGGNFAAMPFAEVPAFIADELGKGASASRYAVLFAILTAARSGEVRQVTWEQIDLEARTWTRPASVMKMKEGHVVTLSDAAVALLEAFAPKDMRKGLIFAGTRGGPLSDMSLTKALRTAGRTETVHGFRSAFRDWAAEKMPTIPAMVAEMALAHRVGTATEQAYLRSDLRDMRRALMEAWGRFAAPSLTGIAGNVTPLRRLESRVRQR</sequence>
<evidence type="ECO:0000313" key="9">
    <source>
        <dbReference type="Proteomes" id="UP000600799"/>
    </source>
</evidence>
<dbReference type="Pfam" id="PF00589">
    <property type="entry name" value="Phage_integrase"/>
    <property type="match status" value="1"/>
</dbReference>
<dbReference type="CDD" id="cd00801">
    <property type="entry name" value="INT_P4_C"/>
    <property type="match status" value="1"/>
</dbReference>
<comment type="caution">
    <text evidence="8">The sequence shown here is derived from an EMBL/GenBank/DDBJ whole genome shotgun (WGS) entry which is preliminary data.</text>
</comment>
<name>A0ABS0HHC6_9SPHN</name>
<keyword evidence="4" id="KW-0233">DNA recombination</keyword>
<dbReference type="InterPro" id="IPR038488">
    <property type="entry name" value="Integrase_DNA-bd_sf"/>
</dbReference>
<evidence type="ECO:0000256" key="2">
    <source>
        <dbReference type="ARBA" id="ARBA00022908"/>
    </source>
</evidence>
<dbReference type="InterPro" id="IPR025166">
    <property type="entry name" value="Integrase_DNA_bind_dom"/>
</dbReference>
<gene>
    <name evidence="8" type="ORF">I2488_11610</name>
</gene>
<dbReference type="Pfam" id="PF22022">
    <property type="entry name" value="Phage_int_M"/>
    <property type="match status" value="1"/>
</dbReference>
<evidence type="ECO:0000259" key="7">
    <source>
        <dbReference type="PROSITE" id="PS51900"/>
    </source>
</evidence>
<evidence type="ECO:0000259" key="6">
    <source>
        <dbReference type="PROSITE" id="PS51898"/>
    </source>
</evidence>
<dbReference type="InterPro" id="IPR010998">
    <property type="entry name" value="Integrase_recombinase_N"/>
</dbReference>
<dbReference type="InterPro" id="IPR011010">
    <property type="entry name" value="DNA_brk_join_enz"/>
</dbReference>
<dbReference type="Gene3D" id="1.10.443.10">
    <property type="entry name" value="Intergrase catalytic core"/>
    <property type="match status" value="1"/>
</dbReference>
<dbReference type="Gene3D" id="3.30.160.390">
    <property type="entry name" value="Integrase, DNA-binding domain"/>
    <property type="match status" value="1"/>
</dbReference>
<dbReference type="InterPro" id="IPR050808">
    <property type="entry name" value="Phage_Integrase"/>
</dbReference>
<evidence type="ECO:0000256" key="3">
    <source>
        <dbReference type="ARBA" id="ARBA00023125"/>
    </source>
</evidence>
<reference evidence="8 9" key="1">
    <citation type="submission" date="2020-11" db="EMBL/GenBank/DDBJ databases">
        <title>The genome sequence of Novosphingobium sp. 1Y9A.</title>
        <authorList>
            <person name="Liu Y."/>
        </authorList>
    </citation>
    <scope>NUCLEOTIDE SEQUENCE [LARGE SCALE GENOMIC DNA]</scope>
    <source>
        <strain evidence="8 9">1Y9A</strain>
    </source>
</reference>
<proteinExistence type="inferred from homology"/>
<comment type="similarity">
    <text evidence="1">Belongs to the 'phage' integrase family.</text>
</comment>
<dbReference type="InterPro" id="IPR053876">
    <property type="entry name" value="Phage_int_M"/>
</dbReference>
<dbReference type="InterPro" id="IPR013762">
    <property type="entry name" value="Integrase-like_cat_sf"/>
</dbReference>
<feature type="domain" description="Tyr recombinase" evidence="6">
    <location>
        <begin position="231"/>
        <end position="405"/>
    </location>
</feature>
<evidence type="ECO:0000256" key="1">
    <source>
        <dbReference type="ARBA" id="ARBA00008857"/>
    </source>
</evidence>
<dbReference type="PANTHER" id="PTHR30629:SF2">
    <property type="entry name" value="PROPHAGE INTEGRASE INTS-RELATED"/>
    <property type="match status" value="1"/>
</dbReference>
<dbReference type="EMBL" id="JADQDC010000007">
    <property type="protein sequence ID" value="MBF9151651.1"/>
    <property type="molecule type" value="Genomic_DNA"/>
</dbReference>
<keyword evidence="9" id="KW-1185">Reference proteome</keyword>
<evidence type="ECO:0000256" key="5">
    <source>
        <dbReference type="PROSITE-ProRule" id="PRU01248"/>
    </source>
</evidence>
<keyword evidence="3 5" id="KW-0238">DNA-binding</keyword>
<keyword evidence="2" id="KW-0229">DNA integration</keyword>
<dbReference type="Pfam" id="PF13356">
    <property type="entry name" value="Arm-DNA-bind_3"/>
    <property type="match status" value="1"/>
</dbReference>
<dbReference type="PROSITE" id="PS51900">
    <property type="entry name" value="CB"/>
    <property type="match status" value="1"/>
</dbReference>
<dbReference type="InterPro" id="IPR002104">
    <property type="entry name" value="Integrase_catalytic"/>
</dbReference>
<dbReference type="PROSITE" id="PS51898">
    <property type="entry name" value="TYR_RECOMBINASE"/>
    <property type="match status" value="1"/>
</dbReference>
<dbReference type="SUPFAM" id="SSF56349">
    <property type="entry name" value="DNA breaking-rejoining enzymes"/>
    <property type="match status" value="1"/>
</dbReference>
<dbReference type="GO" id="GO:0003677">
    <property type="term" value="F:DNA binding"/>
    <property type="evidence" value="ECO:0007669"/>
    <property type="project" value="UniProtKB-KW"/>
</dbReference>
<organism evidence="8 9">
    <name type="scientific">Novosphingobium jiangmenense</name>
    <dbReference type="NCBI Taxonomy" id="2791981"/>
    <lineage>
        <taxon>Bacteria</taxon>
        <taxon>Pseudomonadati</taxon>
        <taxon>Pseudomonadota</taxon>
        <taxon>Alphaproteobacteria</taxon>
        <taxon>Sphingomonadales</taxon>
        <taxon>Sphingomonadaceae</taxon>
        <taxon>Novosphingobium</taxon>
    </lineage>
</organism>
<evidence type="ECO:0000313" key="8">
    <source>
        <dbReference type="EMBL" id="MBF9151651.1"/>
    </source>
</evidence>
<feature type="domain" description="Core-binding (CB)" evidence="7">
    <location>
        <begin position="125"/>
        <end position="205"/>
    </location>
</feature>
<protein>
    <submittedName>
        <fullName evidence="8">Integrase arm-type DNA-binding domain-containing protein</fullName>
    </submittedName>
</protein>
<dbReference type="Proteomes" id="UP000600799">
    <property type="component" value="Unassembled WGS sequence"/>
</dbReference>
<dbReference type="Gene3D" id="1.10.150.130">
    <property type="match status" value="1"/>
</dbReference>